<protein>
    <submittedName>
        <fullName evidence="8">RNA polymerase sigma factor</fullName>
    </submittedName>
</protein>
<dbReference type="GO" id="GO:0016987">
    <property type="term" value="F:sigma factor activity"/>
    <property type="evidence" value="ECO:0007669"/>
    <property type="project" value="UniProtKB-KW"/>
</dbReference>
<evidence type="ECO:0000256" key="1">
    <source>
        <dbReference type="ARBA" id="ARBA00010641"/>
    </source>
</evidence>
<dbReference type="GO" id="GO:0003677">
    <property type="term" value="F:DNA binding"/>
    <property type="evidence" value="ECO:0007669"/>
    <property type="project" value="UniProtKB-KW"/>
</dbReference>
<proteinExistence type="inferred from homology"/>
<keyword evidence="4" id="KW-0238">DNA-binding</keyword>
<name>A0A8J3IG68_9CHLR</name>
<dbReference type="PANTHER" id="PTHR43133">
    <property type="entry name" value="RNA POLYMERASE ECF-TYPE SIGMA FACTO"/>
    <property type="match status" value="1"/>
</dbReference>
<evidence type="ECO:0000313" key="8">
    <source>
        <dbReference type="EMBL" id="GHO94874.1"/>
    </source>
</evidence>
<dbReference type="PANTHER" id="PTHR43133:SF8">
    <property type="entry name" value="RNA POLYMERASE SIGMA FACTOR HI_1459-RELATED"/>
    <property type="match status" value="1"/>
</dbReference>
<evidence type="ECO:0000259" key="6">
    <source>
        <dbReference type="Pfam" id="PF04542"/>
    </source>
</evidence>
<dbReference type="AlphaFoldDB" id="A0A8J3IG68"/>
<dbReference type="NCBIfam" id="TIGR02937">
    <property type="entry name" value="sigma70-ECF"/>
    <property type="match status" value="1"/>
</dbReference>
<feature type="domain" description="RNA polymerase sigma factor 70 region 4 type 2" evidence="7">
    <location>
        <begin position="146"/>
        <end position="195"/>
    </location>
</feature>
<dbReference type="SUPFAM" id="SSF88946">
    <property type="entry name" value="Sigma2 domain of RNA polymerase sigma factors"/>
    <property type="match status" value="1"/>
</dbReference>
<reference evidence="8" key="1">
    <citation type="submission" date="2020-10" db="EMBL/GenBank/DDBJ databases">
        <title>Taxonomic study of unclassified bacteria belonging to the class Ktedonobacteria.</title>
        <authorList>
            <person name="Yabe S."/>
            <person name="Wang C.M."/>
            <person name="Zheng Y."/>
            <person name="Sakai Y."/>
            <person name="Cavaletti L."/>
            <person name="Monciardini P."/>
            <person name="Donadio S."/>
        </authorList>
    </citation>
    <scope>NUCLEOTIDE SEQUENCE</scope>
    <source>
        <strain evidence="8">ID150040</strain>
    </source>
</reference>
<dbReference type="InterPro" id="IPR014284">
    <property type="entry name" value="RNA_pol_sigma-70_dom"/>
</dbReference>
<keyword evidence="9" id="KW-1185">Reference proteome</keyword>
<dbReference type="Pfam" id="PF04542">
    <property type="entry name" value="Sigma70_r2"/>
    <property type="match status" value="1"/>
</dbReference>
<evidence type="ECO:0000256" key="2">
    <source>
        <dbReference type="ARBA" id="ARBA00023015"/>
    </source>
</evidence>
<evidence type="ECO:0000256" key="5">
    <source>
        <dbReference type="ARBA" id="ARBA00023163"/>
    </source>
</evidence>
<dbReference type="SUPFAM" id="SSF88659">
    <property type="entry name" value="Sigma3 and sigma4 domains of RNA polymerase sigma factors"/>
    <property type="match status" value="1"/>
</dbReference>
<accession>A0A8J3IG68</accession>
<sequence length="207" mass="23845">MDHYVQRSHSKNMLPTLVDHMQAKQALAGDHGSFEVLMKKYEQALRCYIKGILKDPELTADVLQSVFFQLYVSLPNLRTNLPLNAWLYRVAYNRCVDELRKNARRRAVPFSLLQGEDNEDEHALLEMLPDTLLTPEEVLEQLELHEQLAHAVETLSQPFRAVVSLRCFRGLSFSEIAEKLNIPASTAKTYYHRSLPRLRAALQEKIS</sequence>
<evidence type="ECO:0000259" key="7">
    <source>
        <dbReference type="Pfam" id="PF08281"/>
    </source>
</evidence>
<dbReference type="Gene3D" id="1.10.10.10">
    <property type="entry name" value="Winged helix-like DNA-binding domain superfamily/Winged helix DNA-binding domain"/>
    <property type="match status" value="1"/>
</dbReference>
<dbReference type="InterPro" id="IPR036388">
    <property type="entry name" value="WH-like_DNA-bd_sf"/>
</dbReference>
<keyword evidence="3" id="KW-0731">Sigma factor</keyword>
<gene>
    <name evidence="8" type="primary">sigE</name>
    <name evidence="8" type="ORF">KSF_049220</name>
</gene>
<comment type="caution">
    <text evidence="8">The sequence shown here is derived from an EMBL/GenBank/DDBJ whole genome shotgun (WGS) entry which is preliminary data.</text>
</comment>
<dbReference type="InterPro" id="IPR013324">
    <property type="entry name" value="RNA_pol_sigma_r3/r4-like"/>
</dbReference>
<evidence type="ECO:0000313" key="9">
    <source>
        <dbReference type="Proteomes" id="UP000597444"/>
    </source>
</evidence>
<keyword evidence="5" id="KW-0804">Transcription</keyword>
<dbReference type="InterPro" id="IPR013325">
    <property type="entry name" value="RNA_pol_sigma_r2"/>
</dbReference>
<organism evidence="8 9">
    <name type="scientific">Reticulibacter mediterranei</name>
    <dbReference type="NCBI Taxonomy" id="2778369"/>
    <lineage>
        <taxon>Bacteria</taxon>
        <taxon>Bacillati</taxon>
        <taxon>Chloroflexota</taxon>
        <taxon>Ktedonobacteria</taxon>
        <taxon>Ktedonobacterales</taxon>
        <taxon>Reticulibacteraceae</taxon>
        <taxon>Reticulibacter</taxon>
    </lineage>
</organism>
<keyword evidence="2" id="KW-0805">Transcription regulation</keyword>
<dbReference type="InterPro" id="IPR013249">
    <property type="entry name" value="RNA_pol_sigma70_r4_t2"/>
</dbReference>
<evidence type="ECO:0000256" key="3">
    <source>
        <dbReference type="ARBA" id="ARBA00023082"/>
    </source>
</evidence>
<dbReference type="Pfam" id="PF08281">
    <property type="entry name" value="Sigma70_r4_2"/>
    <property type="match status" value="1"/>
</dbReference>
<comment type="similarity">
    <text evidence="1">Belongs to the sigma-70 factor family. ECF subfamily.</text>
</comment>
<dbReference type="InterPro" id="IPR039425">
    <property type="entry name" value="RNA_pol_sigma-70-like"/>
</dbReference>
<dbReference type="GO" id="GO:0006352">
    <property type="term" value="P:DNA-templated transcription initiation"/>
    <property type="evidence" value="ECO:0007669"/>
    <property type="project" value="InterPro"/>
</dbReference>
<feature type="domain" description="RNA polymerase sigma-70 region 2" evidence="6">
    <location>
        <begin position="37"/>
        <end position="105"/>
    </location>
</feature>
<dbReference type="EMBL" id="BNJK01000001">
    <property type="protein sequence ID" value="GHO94874.1"/>
    <property type="molecule type" value="Genomic_DNA"/>
</dbReference>
<dbReference type="InterPro" id="IPR007627">
    <property type="entry name" value="RNA_pol_sigma70_r2"/>
</dbReference>
<evidence type="ECO:0000256" key="4">
    <source>
        <dbReference type="ARBA" id="ARBA00023125"/>
    </source>
</evidence>
<dbReference type="Proteomes" id="UP000597444">
    <property type="component" value="Unassembled WGS sequence"/>
</dbReference>
<dbReference type="RefSeq" id="WP_220205587.1">
    <property type="nucleotide sequence ID" value="NZ_BNJK01000001.1"/>
</dbReference>
<dbReference type="Gene3D" id="1.10.1740.10">
    <property type="match status" value="1"/>
</dbReference>
<dbReference type="CDD" id="cd06171">
    <property type="entry name" value="Sigma70_r4"/>
    <property type="match status" value="1"/>
</dbReference>